<keyword evidence="6 8" id="KW-1133">Transmembrane helix</keyword>
<dbReference type="STRING" id="318464.IO99_00075"/>
<dbReference type="PIRSF" id="PIRSF037497">
    <property type="entry name" value="MreD_Clostridium/Treponema_prd"/>
    <property type="match status" value="1"/>
</dbReference>
<sequence>MLKTNNKFKKILYLFLIITILFIFDNTIITFFAIKNIYPSVLFVFIVCYSIINGYGEATIIGVITGILQDIYFPGVMGINMLINMLICLMAAKIGKGIFKDKVVIPIFSTFLLSLLKSIAIFAIFILIGASNNFLHLIIYKAIYEMIIALLIYRIILKFSETKTIKKEWRF</sequence>
<dbReference type="GO" id="GO:0008360">
    <property type="term" value="P:regulation of cell shape"/>
    <property type="evidence" value="ECO:0007669"/>
    <property type="project" value="UniProtKB-KW"/>
</dbReference>
<feature type="transmembrane region" description="Helical" evidence="8">
    <location>
        <begin position="71"/>
        <end position="92"/>
    </location>
</feature>
<evidence type="ECO:0000313" key="10">
    <source>
        <dbReference type="Proteomes" id="UP000028542"/>
    </source>
</evidence>
<evidence type="ECO:0000256" key="3">
    <source>
        <dbReference type="ARBA" id="ARBA00022475"/>
    </source>
</evidence>
<evidence type="ECO:0000256" key="5">
    <source>
        <dbReference type="ARBA" id="ARBA00022960"/>
    </source>
</evidence>
<name>A0A084JI35_9CLOT</name>
<dbReference type="Proteomes" id="UP000028542">
    <property type="component" value="Unassembled WGS sequence"/>
</dbReference>
<dbReference type="eggNOG" id="COG2891">
    <property type="taxonomic scope" value="Bacteria"/>
</dbReference>
<feature type="transmembrane region" description="Helical" evidence="8">
    <location>
        <begin position="12"/>
        <end position="34"/>
    </location>
</feature>
<gene>
    <name evidence="9" type="ORF">IO99_00075</name>
</gene>
<keyword evidence="5" id="KW-0133">Cell shape</keyword>
<dbReference type="Pfam" id="PF04093">
    <property type="entry name" value="MreD"/>
    <property type="match status" value="1"/>
</dbReference>
<reference evidence="9 10" key="1">
    <citation type="submission" date="2014-07" db="EMBL/GenBank/DDBJ databases">
        <title>Draft genome of Clostridium sulfidigenes 113A isolated from sediments associated with methane hydrate from Krishna Godavari basin.</title>
        <authorList>
            <person name="Honkalas V.S."/>
            <person name="Dabir A.P."/>
            <person name="Arora P."/>
            <person name="Dhakephalkar P.K."/>
        </authorList>
    </citation>
    <scope>NUCLEOTIDE SEQUENCE [LARGE SCALE GENOMIC DNA]</scope>
    <source>
        <strain evidence="9 10">113A</strain>
    </source>
</reference>
<feature type="transmembrane region" description="Helical" evidence="8">
    <location>
        <begin position="104"/>
        <end position="128"/>
    </location>
</feature>
<comment type="caution">
    <text evidence="9">The sequence shown here is derived from an EMBL/GenBank/DDBJ whole genome shotgun (WGS) entry which is preliminary data.</text>
</comment>
<evidence type="ECO:0000256" key="6">
    <source>
        <dbReference type="ARBA" id="ARBA00022989"/>
    </source>
</evidence>
<dbReference type="AlphaFoldDB" id="A0A084JI35"/>
<accession>A0A084JI35</accession>
<dbReference type="InterPro" id="IPR007227">
    <property type="entry name" value="Cell_shape_determining_MreD"/>
</dbReference>
<keyword evidence="4 8" id="KW-0812">Transmembrane</keyword>
<evidence type="ECO:0000256" key="8">
    <source>
        <dbReference type="SAM" id="Phobius"/>
    </source>
</evidence>
<evidence type="ECO:0000256" key="2">
    <source>
        <dbReference type="ARBA" id="ARBA00007776"/>
    </source>
</evidence>
<proteinExistence type="inferred from homology"/>
<dbReference type="InterPro" id="IPR017225">
    <property type="entry name" value="Cell_shape_determin_MreD_prd"/>
</dbReference>
<evidence type="ECO:0000256" key="4">
    <source>
        <dbReference type="ARBA" id="ARBA00022692"/>
    </source>
</evidence>
<evidence type="ECO:0000313" key="9">
    <source>
        <dbReference type="EMBL" id="KEZ88619.1"/>
    </source>
</evidence>
<evidence type="ECO:0000256" key="7">
    <source>
        <dbReference type="ARBA" id="ARBA00023136"/>
    </source>
</evidence>
<dbReference type="RefSeq" id="WP_035128772.1">
    <property type="nucleotide sequence ID" value="NZ_JPMD01000001.1"/>
</dbReference>
<dbReference type="EMBL" id="JPMD01000001">
    <property type="protein sequence ID" value="KEZ88619.1"/>
    <property type="molecule type" value="Genomic_DNA"/>
</dbReference>
<feature type="transmembrane region" description="Helical" evidence="8">
    <location>
        <begin position="134"/>
        <end position="157"/>
    </location>
</feature>
<comment type="similarity">
    <text evidence="2">Belongs to the MreD family.</text>
</comment>
<evidence type="ECO:0000256" key="1">
    <source>
        <dbReference type="ARBA" id="ARBA00004651"/>
    </source>
</evidence>
<keyword evidence="7 8" id="KW-0472">Membrane</keyword>
<protein>
    <submittedName>
        <fullName evidence="9">Rod shape-determining protein MreD</fullName>
    </submittedName>
</protein>
<keyword evidence="3" id="KW-1003">Cell membrane</keyword>
<dbReference type="GO" id="GO:0005886">
    <property type="term" value="C:plasma membrane"/>
    <property type="evidence" value="ECO:0007669"/>
    <property type="project" value="UniProtKB-SubCell"/>
</dbReference>
<feature type="transmembrane region" description="Helical" evidence="8">
    <location>
        <begin position="41"/>
        <end position="65"/>
    </location>
</feature>
<keyword evidence="10" id="KW-1185">Reference proteome</keyword>
<organism evidence="9 10">
    <name type="scientific">Clostridium sulfidigenes</name>
    <dbReference type="NCBI Taxonomy" id="318464"/>
    <lineage>
        <taxon>Bacteria</taxon>
        <taxon>Bacillati</taxon>
        <taxon>Bacillota</taxon>
        <taxon>Clostridia</taxon>
        <taxon>Eubacteriales</taxon>
        <taxon>Clostridiaceae</taxon>
        <taxon>Clostridium</taxon>
    </lineage>
</organism>
<dbReference type="NCBIfam" id="TIGR03426">
    <property type="entry name" value="shape_MreD"/>
    <property type="match status" value="1"/>
</dbReference>
<comment type="subcellular location">
    <subcellularLocation>
        <location evidence="1">Cell membrane</location>
        <topology evidence="1">Multi-pass membrane protein</topology>
    </subcellularLocation>
</comment>